<sequence length="120" mass="14228">MVDIDWEQKQIQIIRGTVETLLLSKKYHLDEIVTNNRDGGYVKYVNKTETIEILFLFLPDYDVLINCYEPRMKSLIKFLLTKRINKKNISIASIMKFDSKKMSLEMLLQEAILYIKNHNL</sequence>
<protein>
    <submittedName>
        <fullName evidence="1">Uncharacterized protein</fullName>
    </submittedName>
</protein>
<evidence type="ECO:0000313" key="1">
    <source>
        <dbReference type="EMBL" id="QLG44903.1"/>
    </source>
</evidence>
<proteinExistence type="predicted"/>
<dbReference type="RefSeq" id="WP_179241193.1">
    <property type="nucleotide sequence ID" value="NZ_CP058595.1"/>
</dbReference>
<dbReference type="EMBL" id="CP058595">
    <property type="protein sequence ID" value="QLG44903.1"/>
    <property type="molecule type" value="Genomic_DNA"/>
</dbReference>
<accession>A0A7H9ANE7</accession>
<name>A0A7H9ANE7_9FLAO</name>
<evidence type="ECO:0000313" key="2">
    <source>
        <dbReference type="Proteomes" id="UP000509302"/>
    </source>
</evidence>
<dbReference type="Proteomes" id="UP000509302">
    <property type="component" value="Chromosome"/>
</dbReference>
<organism evidence="1 2">
    <name type="scientific">Costertonia aggregata</name>
    <dbReference type="NCBI Taxonomy" id="343403"/>
    <lineage>
        <taxon>Bacteria</taxon>
        <taxon>Pseudomonadati</taxon>
        <taxon>Bacteroidota</taxon>
        <taxon>Flavobacteriia</taxon>
        <taxon>Flavobacteriales</taxon>
        <taxon>Flavobacteriaceae</taxon>
        <taxon>Costertonia</taxon>
    </lineage>
</organism>
<keyword evidence="2" id="KW-1185">Reference proteome</keyword>
<gene>
    <name evidence="1" type="ORF">HYG79_05895</name>
</gene>
<dbReference type="AlphaFoldDB" id="A0A7H9ANE7"/>
<reference evidence="1 2" key="1">
    <citation type="journal article" date="2006" name="Int. J. Syst. Evol. Microbiol.">
        <title>Costertonia aggregata gen. nov., sp. nov., a mesophilic marine bacterium of the family Flavobacteriaceae, isolated from a mature biofilm.</title>
        <authorList>
            <person name="Kwon K.K."/>
            <person name="Lee Y.K."/>
            <person name="Lee H.K."/>
        </authorList>
    </citation>
    <scope>NUCLEOTIDE SEQUENCE [LARGE SCALE GENOMIC DNA]</scope>
    <source>
        <strain evidence="1 2">KCCM 42265</strain>
    </source>
</reference>
<dbReference type="KEGG" id="cagg:HYG79_05895"/>